<evidence type="ECO:0008006" key="3">
    <source>
        <dbReference type="Google" id="ProtNLM"/>
    </source>
</evidence>
<gene>
    <name evidence="1" type="ORF">GLW36_15940</name>
</gene>
<organism evidence="1 2">
    <name type="scientific">Halorubrum distributum</name>
    <dbReference type="NCBI Taxonomy" id="29283"/>
    <lineage>
        <taxon>Archaea</taxon>
        <taxon>Methanobacteriati</taxon>
        <taxon>Methanobacteriota</taxon>
        <taxon>Stenosarchaea group</taxon>
        <taxon>Halobacteria</taxon>
        <taxon>Halobacteriales</taxon>
        <taxon>Haloferacaceae</taxon>
        <taxon>Halorubrum</taxon>
        <taxon>Halorubrum distributum group</taxon>
    </lineage>
</organism>
<dbReference type="EMBL" id="WMEO01000046">
    <property type="protein sequence ID" value="MYL18124.1"/>
    <property type="molecule type" value="Genomic_DNA"/>
</dbReference>
<accession>A0A6B1ISM0</accession>
<reference evidence="1 2" key="1">
    <citation type="submission" date="2019-11" db="EMBL/GenBank/DDBJ databases">
        <title>Genome sequences of 17 halophilic strains isolated from different environments.</title>
        <authorList>
            <person name="Furrow R.E."/>
        </authorList>
    </citation>
    <scope>NUCLEOTIDE SEQUENCE [LARGE SCALE GENOMIC DNA]</scope>
    <source>
        <strain evidence="1 2">22517_05_Cabo</strain>
    </source>
</reference>
<dbReference type="Proteomes" id="UP000460194">
    <property type="component" value="Unassembled WGS sequence"/>
</dbReference>
<dbReference type="AlphaFoldDB" id="A0A6B1ISM0"/>
<name>A0A6B1ISM0_9EURY</name>
<comment type="caution">
    <text evidence="1">The sequence shown here is derived from an EMBL/GenBank/DDBJ whole genome shotgun (WGS) entry which is preliminary data.</text>
</comment>
<proteinExistence type="predicted"/>
<dbReference type="RefSeq" id="WP_159369643.1">
    <property type="nucleotide sequence ID" value="NZ_WMEO01000046.1"/>
</dbReference>
<evidence type="ECO:0000313" key="1">
    <source>
        <dbReference type="EMBL" id="MYL18124.1"/>
    </source>
</evidence>
<sequence>MRVYVECKYCGEKIYLDEIREKRSDYPLSMKISCAECENSARYKRNDLEAEPSGNSTAVGTILGGATGALAGPVGVAIGAGVGGMLGNASDNDDQRRIKEFYDGDIFSE</sequence>
<evidence type="ECO:0000313" key="2">
    <source>
        <dbReference type="Proteomes" id="UP000460194"/>
    </source>
</evidence>
<protein>
    <recommendedName>
        <fullName evidence="3">Glycine zipper domain-containing protein</fullName>
    </recommendedName>
</protein>